<dbReference type="AlphaFoldDB" id="A0A8J2U6S3"/>
<sequence length="302" mass="33632">MDVSRWFKSGLDCQLLIGLSAAQTTVLLFKDEQCLEQIVIPERLASACFDALHALLNQHNLKHPAVTLVLADDCYQHAELDKPSVPDEEVAAALQWSVKELISIEPDNMQLDYYDVASTGSRQQVRVIAAERQWLSDWGHMVVSQLRGELHKVLIEELCLLNLFDEADVPTMLLWQKQGGEVQLLLVHKQHLYLSRSLRGSANLESMASELLPSIIDSLSLEVQRALDYFESNLRQPPVKIVKLALPEAVRQLVQMQMQANLAVDVEPLETQAISGFSSPDDIAVLPILAARVEPAEVAAEA</sequence>
<evidence type="ECO:0000313" key="1">
    <source>
        <dbReference type="EMBL" id="GGA82822.1"/>
    </source>
</evidence>
<name>A0A8J2U6S3_9GAMM</name>
<proteinExistence type="predicted"/>
<dbReference type="InterPro" id="IPR043129">
    <property type="entry name" value="ATPase_NBD"/>
</dbReference>
<dbReference type="Gene3D" id="3.30.420.380">
    <property type="match status" value="1"/>
</dbReference>
<organism evidence="1 2">
    <name type="scientific">Neiella marina</name>
    <dbReference type="NCBI Taxonomy" id="508461"/>
    <lineage>
        <taxon>Bacteria</taxon>
        <taxon>Pseudomonadati</taxon>
        <taxon>Pseudomonadota</taxon>
        <taxon>Gammaproteobacteria</taxon>
        <taxon>Alteromonadales</taxon>
        <taxon>Echinimonadaceae</taxon>
        <taxon>Neiella</taxon>
    </lineage>
</organism>
<keyword evidence="2" id="KW-1185">Reference proteome</keyword>
<gene>
    <name evidence="1" type="ORF">GCM10011369_26020</name>
</gene>
<reference evidence="2" key="1">
    <citation type="journal article" date="2019" name="Int. J. Syst. Evol. Microbiol.">
        <title>The Global Catalogue of Microorganisms (GCM) 10K type strain sequencing project: providing services to taxonomists for standard genome sequencing and annotation.</title>
        <authorList>
            <consortium name="The Broad Institute Genomics Platform"/>
            <consortium name="The Broad Institute Genome Sequencing Center for Infectious Disease"/>
            <person name="Wu L."/>
            <person name="Ma J."/>
        </authorList>
    </citation>
    <scope>NUCLEOTIDE SEQUENCE [LARGE SCALE GENOMIC DNA]</scope>
    <source>
        <strain evidence="2">CGMCC 1.10130</strain>
    </source>
</reference>
<dbReference type="SUPFAM" id="SSF53067">
    <property type="entry name" value="Actin-like ATPase domain"/>
    <property type="match status" value="1"/>
</dbReference>
<evidence type="ECO:0000313" key="2">
    <source>
        <dbReference type="Proteomes" id="UP000619743"/>
    </source>
</evidence>
<comment type="caution">
    <text evidence="1">The sequence shown here is derived from an EMBL/GenBank/DDBJ whole genome shotgun (WGS) entry which is preliminary data.</text>
</comment>
<dbReference type="OrthoDB" id="5296002at2"/>
<dbReference type="EMBL" id="BMDX01000014">
    <property type="protein sequence ID" value="GGA82822.1"/>
    <property type="molecule type" value="Genomic_DNA"/>
</dbReference>
<dbReference type="Proteomes" id="UP000619743">
    <property type="component" value="Unassembled WGS sequence"/>
</dbReference>
<dbReference type="RefSeq" id="WP_087506244.1">
    <property type="nucleotide sequence ID" value="NZ_BMDX01000014.1"/>
</dbReference>
<protein>
    <submittedName>
        <fullName evidence="1">MSHA biogenesis protein MshI</fullName>
    </submittedName>
</protein>
<accession>A0A8J2U6S3</accession>